<name>A0A5K7S747_9BACT</name>
<keyword evidence="2" id="KW-1003">Cell membrane</keyword>
<dbReference type="Gene3D" id="3.10.580.10">
    <property type="entry name" value="CBS-domain"/>
    <property type="match status" value="1"/>
</dbReference>
<dbReference type="AlphaFoldDB" id="A0A5K7S747"/>
<dbReference type="GO" id="GO:0005886">
    <property type="term" value="C:plasma membrane"/>
    <property type="evidence" value="ECO:0007669"/>
    <property type="project" value="UniProtKB-SubCell"/>
</dbReference>
<dbReference type="EMBL" id="AP018694">
    <property type="protein sequence ID" value="BBE17372.1"/>
    <property type="molecule type" value="Genomic_DNA"/>
</dbReference>
<dbReference type="InterPro" id="IPR005170">
    <property type="entry name" value="Transptr-assoc_dom"/>
</dbReference>
<dbReference type="CDD" id="cd04590">
    <property type="entry name" value="CBS_pair_CorC_HlyC_assoc"/>
    <property type="match status" value="1"/>
</dbReference>
<dbReference type="PROSITE" id="PS51371">
    <property type="entry name" value="CBS"/>
    <property type="match status" value="1"/>
</dbReference>
<evidence type="ECO:0000259" key="11">
    <source>
        <dbReference type="PROSITE" id="PS51371"/>
    </source>
</evidence>
<keyword evidence="5 9" id="KW-1133">Transmembrane helix</keyword>
<dbReference type="PROSITE" id="PS51846">
    <property type="entry name" value="CNNM"/>
    <property type="match status" value="1"/>
</dbReference>
<feature type="transmembrane region" description="Helical" evidence="10">
    <location>
        <begin position="131"/>
        <end position="150"/>
    </location>
</feature>
<dbReference type="InterPro" id="IPR046342">
    <property type="entry name" value="CBS_dom_sf"/>
</dbReference>
<protein>
    <submittedName>
        <fullName evidence="13">Magnesium and cobalt efflux protein CorC</fullName>
    </submittedName>
</protein>
<keyword evidence="3 9" id="KW-0812">Transmembrane</keyword>
<evidence type="ECO:0000256" key="4">
    <source>
        <dbReference type="ARBA" id="ARBA00022737"/>
    </source>
</evidence>
<dbReference type="SUPFAM" id="SSF54631">
    <property type="entry name" value="CBS-domain pair"/>
    <property type="match status" value="1"/>
</dbReference>
<dbReference type="PANTHER" id="PTHR43099:SF2">
    <property type="entry name" value="UPF0053 PROTEIN YRKA"/>
    <property type="match status" value="1"/>
</dbReference>
<evidence type="ECO:0000256" key="8">
    <source>
        <dbReference type="PROSITE-ProRule" id="PRU00703"/>
    </source>
</evidence>
<dbReference type="Pfam" id="PF01595">
    <property type="entry name" value="CNNM"/>
    <property type="match status" value="1"/>
</dbReference>
<dbReference type="Gene3D" id="3.30.465.10">
    <property type="match status" value="1"/>
</dbReference>
<comment type="subcellular location">
    <subcellularLocation>
        <location evidence="1">Cell membrane</location>
        <topology evidence="1">Multi-pass membrane protein</topology>
    </subcellularLocation>
</comment>
<evidence type="ECO:0000256" key="5">
    <source>
        <dbReference type="ARBA" id="ARBA00022989"/>
    </source>
</evidence>
<keyword evidence="7 9" id="KW-0472">Membrane</keyword>
<dbReference type="InterPro" id="IPR051676">
    <property type="entry name" value="UPF0053_domain"/>
</dbReference>
<keyword evidence="6 8" id="KW-0129">CBS domain</keyword>
<dbReference type="KEGG" id="anf:AQPE_1522"/>
<feature type="domain" description="CBS" evidence="11">
    <location>
        <begin position="278"/>
        <end position="334"/>
    </location>
</feature>
<evidence type="ECO:0000256" key="9">
    <source>
        <dbReference type="PROSITE-ProRule" id="PRU01193"/>
    </source>
</evidence>
<feature type="transmembrane region" description="Helical" evidence="10">
    <location>
        <begin position="54"/>
        <end position="79"/>
    </location>
</feature>
<dbReference type="Pfam" id="PF00571">
    <property type="entry name" value="CBS"/>
    <property type="match status" value="1"/>
</dbReference>
<reference evidence="13" key="1">
    <citation type="journal article" date="2020" name="Int. J. Syst. Evol. Microbiol.">
        <title>Aquipluma nitroreducens gen. nov. sp. nov., a novel facultatively anaerobic bacterium isolated from a freshwater lake.</title>
        <authorList>
            <person name="Watanabe M."/>
            <person name="Kojima H."/>
            <person name="Fukui M."/>
        </authorList>
    </citation>
    <scope>NUCLEOTIDE SEQUENCE</scope>
    <source>
        <strain evidence="13">MeG22</strain>
    </source>
</reference>
<evidence type="ECO:0000256" key="2">
    <source>
        <dbReference type="ARBA" id="ARBA00022475"/>
    </source>
</evidence>
<sequence>MELIVLGFLIVLNGFFALSETALISSKKARLEQYKIKGGSGAKIALKLLENSEVFLSAIQVGITLIGIITGVYGGMSIADDVAPFFLQYDFTREYAHEIALSLTVIGITYISIVIGELVPKTIAMNRPEKIAIRVAVPVYYFSKIFYPFVRLLAISTNLINQLIGIKPSEGQVTEEELRHMMRFASNEGVIEKEQNRMHEKVFYFSDKKARHIMTHRKDVEWIDSEQSGESFHAKILGLKHSKIIVCRNTIDEFTGILNVKEYLINFYSPSPRKLEALLHNPLVIPENADAQKVLEIFRQKQNYTAVIVDEYGSFEGIITLHDIIENIIGNVPEEGETPEPEVFVRSDKSILVSGDAPIETLVDLIEDFDLDFEKIDYSTVAGYVFNQINKIPELGDKVILSDCTIEVVDIDNNKIDKVLITKRK</sequence>
<evidence type="ECO:0000256" key="6">
    <source>
        <dbReference type="ARBA" id="ARBA00023122"/>
    </source>
</evidence>
<dbReference type="InterPro" id="IPR036318">
    <property type="entry name" value="FAD-bd_PCMH-like_sf"/>
</dbReference>
<gene>
    <name evidence="13" type="ORF">AQPE_1522</name>
</gene>
<dbReference type="PANTHER" id="PTHR43099">
    <property type="entry name" value="UPF0053 PROTEIN YRKA"/>
    <property type="match status" value="1"/>
</dbReference>
<keyword evidence="4" id="KW-0677">Repeat</keyword>
<keyword evidence="14" id="KW-1185">Reference proteome</keyword>
<dbReference type="SUPFAM" id="SSF56176">
    <property type="entry name" value="FAD-binding/transporter-associated domain-like"/>
    <property type="match status" value="1"/>
</dbReference>
<evidence type="ECO:0000256" key="1">
    <source>
        <dbReference type="ARBA" id="ARBA00004651"/>
    </source>
</evidence>
<dbReference type="SMART" id="SM01091">
    <property type="entry name" value="CorC_HlyC"/>
    <property type="match status" value="1"/>
</dbReference>
<dbReference type="InterPro" id="IPR016169">
    <property type="entry name" value="FAD-bd_PCMH_sub2"/>
</dbReference>
<evidence type="ECO:0000259" key="12">
    <source>
        <dbReference type="PROSITE" id="PS51846"/>
    </source>
</evidence>
<dbReference type="InterPro" id="IPR002550">
    <property type="entry name" value="CNNM"/>
</dbReference>
<evidence type="ECO:0000313" key="13">
    <source>
        <dbReference type="EMBL" id="BBE17372.1"/>
    </source>
</evidence>
<dbReference type="GO" id="GO:0050660">
    <property type="term" value="F:flavin adenine dinucleotide binding"/>
    <property type="evidence" value="ECO:0007669"/>
    <property type="project" value="InterPro"/>
</dbReference>
<accession>A0A5K7S747</accession>
<feature type="domain" description="CNNM transmembrane" evidence="12">
    <location>
        <begin position="1"/>
        <end position="195"/>
    </location>
</feature>
<organism evidence="13 14">
    <name type="scientific">Aquipluma nitroreducens</name>
    <dbReference type="NCBI Taxonomy" id="2010828"/>
    <lineage>
        <taxon>Bacteria</taxon>
        <taxon>Pseudomonadati</taxon>
        <taxon>Bacteroidota</taxon>
        <taxon>Bacteroidia</taxon>
        <taxon>Marinilabiliales</taxon>
        <taxon>Prolixibacteraceae</taxon>
        <taxon>Aquipluma</taxon>
    </lineage>
</organism>
<feature type="transmembrane region" description="Helical" evidence="10">
    <location>
        <begin position="99"/>
        <end position="119"/>
    </location>
</feature>
<evidence type="ECO:0000256" key="10">
    <source>
        <dbReference type="SAM" id="Phobius"/>
    </source>
</evidence>
<evidence type="ECO:0000313" key="14">
    <source>
        <dbReference type="Proteomes" id="UP001193389"/>
    </source>
</evidence>
<dbReference type="InterPro" id="IPR000644">
    <property type="entry name" value="CBS_dom"/>
</dbReference>
<dbReference type="Pfam" id="PF03471">
    <property type="entry name" value="CorC_HlyC"/>
    <property type="match status" value="1"/>
</dbReference>
<dbReference type="InterPro" id="IPR044751">
    <property type="entry name" value="Ion_transp-like_CBS"/>
</dbReference>
<feature type="transmembrane region" description="Helical" evidence="10">
    <location>
        <begin position="6"/>
        <end position="25"/>
    </location>
</feature>
<dbReference type="SMART" id="SM00116">
    <property type="entry name" value="CBS"/>
    <property type="match status" value="1"/>
</dbReference>
<evidence type="ECO:0000256" key="7">
    <source>
        <dbReference type="ARBA" id="ARBA00023136"/>
    </source>
</evidence>
<dbReference type="RefSeq" id="WP_318350375.1">
    <property type="nucleotide sequence ID" value="NZ_AP018694.1"/>
</dbReference>
<dbReference type="Proteomes" id="UP001193389">
    <property type="component" value="Chromosome"/>
</dbReference>
<evidence type="ECO:0000256" key="3">
    <source>
        <dbReference type="ARBA" id="ARBA00022692"/>
    </source>
</evidence>
<proteinExistence type="predicted"/>